<evidence type="ECO:0000313" key="1">
    <source>
        <dbReference type="EMBL" id="MBC1375915.1"/>
    </source>
</evidence>
<accession>A0A7X0ZIJ4</accession>
<proteinExistence type="predicted"/>
<protein>
    <submittedName>
        <fullName evidence="2">Uncharacterized protein</fullName>
    </submittedName>
</protein>
<reference evidence="3 4" key="1">
    <citation type="submission" date="2020-03" db="EMBL/GenBank/DDBJ databases">
        <title>Soil Listeria distribution.</title>
        <authorList>
            <person name="Liao J."/>
            <person name="Wiedmann M."/>
        </authorList>
    </citation>
    <scope>NUCLEOTIDE SEQUENCE [LARGE SCALE GENOMIC DNA]</scope>
    <source>
        <strain evidence="2 4">FSL L7-0072</strain>
        <strain evidence="1 3">FSL L7-1699</strain>
    </source>
</reference>
<dbReference type="RefSeq" id="WP_185319565.1">
    <property type="nucleotide sequence ID" value="NZ_JAARPH010000003.1"/>
</dbReference>
<evidence type="ECO:0000313" key="2">
    <source>
        <dbReference type="EMBL" id="MBC2287955.1"/>
    </source>
</evidence>
<name>A0A7X0ZIJ4_9LIST</name>
<comment type="caution">
    <text evidence="2">The sequence shown here is derived from an EMBL/GenBank/DDBJ whole genome shotgun (WGS) entry which is preliminary data.</text>
</comment>
<dbReference type="EMBL" id="JAARPH010000003">
    <property type="protein sequence ID" value="MBC1375915.1"/>
    <property type="molecule type" value="Genomic_DNA"/>
</dbReference>
<dbReference type="Proteomes" id="UP000558070">
    <property type="component" value="Unassembled WGS sequence"/>
</dbReference>
<organism evidence="2 4">
    <name type="scientific">Listeria farberi</name>
    <dbReference type="NCBI Taxonomy" id="2713500"/>
    <lineage>
        <taxon>Bacteria</taxon>
        <taxon>Bacillati</taxon>
        <taxon>Bacillota</taxon>
        <taxon>Bacilli</taxon>
        <taxon>Bacillales</taxon>
        <taxon>Listeriaceae</taxon>
        <taxon>Listeria</taxon>
    </lineage>
</organism>
<evidence type="ECO:0000313" key="3">
    <source>
        <dbReference type="Proteomes" id="UP000518829"/>
    </source>
</evidence>
<dbReference type="AlphaFoldDB" id="A0A7X0ZIJ4"/>
<dbReference type="EMBL" id="JAARZO010000003">
    <property type="protein sequence ID" value="MBC2287955.1"/>
    <property type="molecule type" value="Genomic_DNA"/>
</dbReference>
<gene>
    <name evidence="1" type="ORF">HB839_10300</name>
    <name evidence="2" type="ORF">HCB47_10045</name>
</gene>
<dbReference type="Proteomes" id="UP000518829">
    <property type="component" value="Unassembled WGS sequence"/>
</dbReference>
<sequence>MGIFEDRSIVLDENIVNVKEWLTPEEAITIFISAGYQLELKEEYQYINNSMSISSRELSSDSENYINHEDSYILTQLNLKNVDFAKAVLEGDKSEDVYKRSKVNKVDLKTLQGAA</sequence>
<evidence type="ECO:0000313" key="4">
    <source>
        <dbReference type="Proteomes" id="UP000558070"/>
    </source>
</evidence>
<keyword evidence="3" id="KW-1185">Reference proteome</keyword>